<dbReference type="RefSeq" id="WP_345069905.1">
    <property type="nucleotide sequence ID" value="NZ_BAABCN010000018.1"/>
</dbReference>
<name>A0ABP7L9I4_9MICO</name>
<feature type="chain" id="PRO_5046217651" description="LppX_LprAFG lipoprotein" evidence="2">
    <location>
        <begin position="41"/>
        <end position="265"/>
    </location>
</feature>
<keyword evidence="4" id="KW-1185">Reference proteome</keyword>
<accession>A0ABP7L9I4</accession>
<comment type="caution">
    <text evidence="3">The sequence shown here is derived from an EMBL/GenBank/DDBJ whole genome shotgun (WGS) entry which is preliminary data.</text>
</comment>
<evidence type="ECO:0000313" key="4">
    <source>
        <dbReference type="Proteomes" id="UP001501803"/>
    </source>
</evidence>
<evidence type="ECO:0000313" key="3">
    <source>
        <dbReference type="EMBL" id="GAA3896194.1"/>
    </source>
</evidence>
<dbReference type="EMBL" id="BAABCN010000018">
    <property type="protein sequence ID" value="GAA3896194.1"/>
    <property type="molecule type" value="Genomic_DNA"/>
</dbReference>
<evidence type="ECO:0000256" key="2">
    <source>
        <dbReference type="SAM" id="SignalP"/>
    </source>
</evidence>
<sequence>MSYPLSRKSSRTLRYPLSRRLTALTALLAAVLALALTACTAPLDEPATDAARPVTTEEAQLLAIARFNNFDAGSRPFTTNIQERGVDLRIQGWVDYASQLGYAATTGAFPAQAMLWTSSAVGIIAQEPDAAGDPALPIPSFTDPAASLDNLDPASSRLDALLAIISGLGSDRPDNPLLVQQAGALWLRADEINGSPVTVFASPPSDSPRDASSPPLNADTSALRLWVDATGVLRRAEARIGDDWTTIDFSDEQGQALALPDETQP</sequence>
<feature type="signal peptide" evidence="2">
    <location>
        <begin position="1"/>
        <end position="40"/>
    </location>
</feature>
<dbReference type="Proteomes" id="UP001501803">
    <property type="component" value="Unassembled WGS sequence"/>
</dbReference>
<protein>
    <recommendedName>
        <fullName evidence="5">LppX_LprAFG lipoprotein</fullName>
    </recommendedName>
</protein>
<gene>
    <name evidence="3" type="ORF">GCM10022381_42070</name>
</gene>
<evidence type="ECO:0000256" key="1">
    <source>
        <dbReference type="SAM" id="MobiDB-lite"/>
    </source>
</evidence>
<feature type="region of interest" description="Disordered" evidence="1">
    <location>
        <begin position="198"/>
        <end position="218"/>
    </location>
</feature>
<evidence type="ECO:0008006" key="5">
    <source>
        <dbReference type="Google" id="ProtNLM"/>
    </source>
</evidence>
<organism evidence="3 4">
    <name type="scientific">Leifsonia kafniensis</name>
    <dbReference type="NCBI Taxonomy" id="475957"/>
    <lineage>
        <taxon>Bacteria</taxon>
        <taxon>Bacillati</taxon>
        <taxon>Actinomycetota</taxon>
        <taxon>Actinomycetes</taxon>
        <taxon>Micrococcales</taxon>
        <taxon>Microbacteriaceae</taxon>
        <taxon>Leifsonia</taxon>
    </lineage>
</organism>
<keyword evidence="2" id="KW-0732">Signal</keyword>
<proteinExistence type="predicted"/>
<reference evidence="4" key="1">
    <citation type="journal article" date="2019" name="Int. J. Syst. Evol. Microbiol.">
        <title>The Global Catalogue of Microorganisms (GCM) 10K type strain sequencing project: providing services to taxonomists for standard genome sequencing and annotation.</title>
        <authorList>
            <consortium name="The Broad Institute Genomics Platform"/>
            <consortium name="The Broad Institute Genome Sequencing Center for Infectious Disease"/>
            <person name="Wu L."/>
            <person name="Ma J."/>
        </authorList>
    </citation>
    <scope>NUCLEOTIDE SEQUENCE [LARGE SCALE GENOMIC DNA]</scope>
    <source>
        <strain evidence="4">JCM 17021</strain>
    </source>
</reference>